<dbReference type="OrthoDB" id="9907110at2759"/>
<keyword evidence="4" id="KW-0325">Glycoprotein</keyword>
<sequence>MAFSRSLTLLFLFLTSVYSDSLKCADTQRIKYSPVNLTEALGKWNLIAGAYVNAKAAAQDKQKNFAWIKISSVDDLASYTYGSAEFGTFITSDMHNLEVSQGSDGLEFKKTGRHLIDPDSTLLTVKGMASEDCIVLTVPGGSDVGVILTCKPHKVPKSVVENFIQYAACQNYHFTNVRENPINYATTCEEVLQQDPLTDLNKIAGRWTLVAKAFSSPRSPEADENHIHGWIEITVHHRNNITITRSPTTTDVAGIEEGEYKAPEKWISKFTDEGTLLINVYETCPDELLLQASLLGTSKSILFLFSKSGTIQALEKKTFKNQALCSLHPYVSGIPAEKHKELNALTCSKIFHREPYEDRREISGRWILVAKATSYERCPCMLPDEVDGWIEFSLHGDQANVTRSPDSVDMEEVPDEHDYHNGVNWMSLNRDDRIVTLTPYKTCQRDLLILHLVKLLKPPTRTTVMLLSRTGTAPAHIKEKFKARAQCDGLRNVYGIPDDQ</sequence>
<keyword evidence="3 5" id="KW-0732">Signal</keyword>
<dbReference type="GO" id="GO:0005576">
    <property type="term" value="C:extracellular region"/>
    <property type="evidence" value="ECO:0007669"/>
    <property type="project" value="UniProtKB-SubCell"/>
</dbReference>
<accession>A0A6P8NQS4</accession>
<proteinExistence type="predicted"/>
<dbReference type="PANTHER" id="PTHR11967:SF2">
    <property type="entry name" value="ALPHA-1-ACID GLYCOPROTEIN 1"/>
    <property type="match status" value="1"/>
</dbReference>
<evidence type="ECO:0000256" key="1">
    <source>
        <dbReference type="ARBA" id="ARBA00004613"/>
    </source>
</evidence>
<dbReference type="GeneID" id="117346088"/>
<dbReference type="KEGG" id="gsh:117346088"/>
<evidence type="ECO:0000256" key="2">
    <source>
        <dbReference type="ARBA" id="ARBA00022525"/>
    </source>
</evidence>
<dbReference type="RefSeq" id="XP_033771310.1">
    <property type="nucleotide sequence ID" value="XM_033915419.1"/>
</dbReference>
<keyword evidence="2" id="KW-0964">Secreted</keyword>
<keyword evidence="6" id="KW-1185">Reference proteome</keyword>
<dbReference type="InParanoid" id="A0A6P8NQS4"/>
<dbReference type="PANTHER" id="PTHR11967">
    <property type="entry name" value="ALPHA-1-ACID GLYCOPROTEIN"/>
    <property type="match status" value="1"/>
</dbReference>
<dbReference type="Gene3D" id="2.40.128.20">
    <property type="match status" value="3"/>
</dbReference>
<comment type="subcellular location">
    <subcellularLocation>
        <location evidence="1">Secreted</location>
    </subcellularLocation>
</comment>
<evidence type="ECO:0000313" key="7">
    <source>
        <dbReference type="RefSeq" id="XP_033771310.1"/>
    </source>
</evidence>
<dbReference type="Proteomes" id="UP000515159">
    <property type="component" value="Chromosome 12"/>
</dbReference>
<evidence type="ECO:0000256" key="5">
    <source>
        <dbReference type="SAM" id="SignalP"/>
    </source>
</evidence>
<gene>
    <name evidence="7" type="primary">LOC117346088</name>
</gene>
<evidence type="ECO:0000313" key="6">
    <source>
        <dbReference type="Proteomes" id="UP000515159"/>
    </source>
</evidence>
<reference evidence="7" key="1">
    <citation type="submission" date="2025-08" db="UniProtKB">
        <authorList>
            <consortium name="RefSeq"/>
        </authorList>
    </citation>
    <scope>IDENTIFICATION</scope>
</reference>
<dbReference type="SUPFAM" id="SSF50814">
    <property type="entry name" value="Lipocalins"/>
    <property type="match status" value="1"/>
</dbReference>
<feature type="signal peptide" evidence="5">
    <location>
        <begin position="1"/>
        <end position="19"/>
    </location>
</feature>
<protein>
    <submittedName>
        <fullName evidence="7">Uncharacterized protein LOC117346088 isoform X1</fullName>
    </submittedName>
</protein>
<evidence type="ECO:0000256" key="4">
    <source>
        <dbReference type="ARBA" id="ARBA00023180"/>
    </source>
</evidence>
<feature type="chain" id="PRO_5028161639" evidence="5">
    <location>
        <begin position="20"/>
        <end position="500"/>
    </location>
</feature>
<dbReference type="AlphaFoldDB" id="A0A6P8NQS4"/>
<organism evidence="6 7">
    <name type="scientific">Geotrypetes seraphini</name>
    <name type="common">Gaboon caecilian</name>
    <name type="synonym">Caecilia seraphini</name>
    <dbReference type="NCBI Taxonomy" id="260995"/>
    <lineage>
        <taxon>Eukaryota</taxon>
        <taxon>Metazoa</taxon>
        <taxon>Chordata</taxon>
        <taxon>Craniata</taxon>
        <taxon>Vertebrata</taxon>
        <taxon>Euteleostomi</taxon>
        <taxon>Amphibia</taxon>
        <taxon>Gymnophiona</taxon>
        <taxon>Geotrypetes</taxon>
    </lineage>
</organism>
<name>A0A6P8NQS4_GEOSA</name>
<dbReference type="InterPro" id="IPR012674">
    <property type="entry name" value="Calycin"/>
</dbReference>
<evidence type="ECO:0000256" key="3">
    <source>
        <dbReference type="ARBA" id="ARBA00022729"/>
    </source>
</evidence>